<proteinExistence type="inferred from homology"/>
<dbReference type="EMBL" id="OU895877">
    <property type="protein sequence ID" value="CAG9799335.1"/>
    <property type="molecule type" value="Genomic_DNA"/>
</dbReference>
<dbReference type="InterPro" id="IPR037069">
    <property type="entry name" value="AcylCoA_DH/ox_N_sf"/>
</dbReference>
<evidence type="ECO:0000256" key="7">
    <source>
        <dbReference type="ARBA" id="ARBA00022832"/>
    </source>
</evidence>
<dbReference type="InterPro" id="IPR046373">
    <property type="entry name" value="Acyl-CoA_Oxase/DH_mid-dom_sf"/>
</dbReference>
<evidence type="ECO:0000256" key="4">
    <source>
        <dbReference type="ARBA" id="ARBA00006288"/>
    </source>
</evidence>
<reference evidence="17" key="2">
    <citation type="submission" date="2022-10" db="EMBL/GenBank/DDBJ databases">
        <authorList>
            <consortium name="ENA_rothamsted_submissions"/>
            <consortium name="culmorum"/>
            <person name="King R."/>
        </authorList>
    </citation>
    <scope>NUCLEOTIDE SEQUENCE</scope>
</reference>
<dbReference type="InterPro" id="IPR012258">
    <property type="entry name" value="Acyl-CoA_oxidase"/>
</dbReference>
<evidence type="ECO:0000256" key="12">
    <source>
        <dbReference type="PIRSR" id="PIRSR000168-1"/>
    </source>
</evidence>
<feature type="domain" description="Acyl-CoA oxidase C-terminal" evidence="14">
    <location>
        <begin position="489"/>
        <end position="670"/>
    </location>
</feature>
<evidence type="ECO:0000259" key="14">
    <source>
        <dbReference type="Pfam" id="PF01756"/>
    </source>
</evidence>
<evidence type="ECO:0000256" key="6">
    <source>
        <dbReference type="ARBA" id="ARBA00022827"/>
    </source>
</evidence>
<dbReference type="Pfam" id="PF14749">
    <property type="entry name" value="Acyl-CoA_ox_N"/>
    <property type="match status" value="1"/>
</dbReference>
<dbReference type="GO" id="GO:0005777">
    <property type="term" value="C:peroxisome"/>
    <property type="evidence" value="ECO:0007669"/>
    <property type="project" value="UniProtKB-SubCell"/>
</dbReference>
<protein>
    <recommendedName>
        <fullName evidence="11">Acyl-coenzyme A oxidase</fullName>
    </recommendedName>
</protein>
<dbReference type="OrthoDB" id="538336at2759"/>
<evidence type="ECO:0000256" key="10">
    <source>
        <dbReference type="ARBA" id="ARBA00023140"/>
    </source>
</evidence>
<sequence>MSKNLSIVNKDLKEERDKINFNVEEFTNWFYGGAEKVKEKKYIENYFLSDKDLNLELDTSYLSYKDKYEEAVRRSIVVYKKLYKLHNEMGGTHEDFVKIMENLRFTMGAINPEGNPFVLHFSMFALTIMNMTNDEQKAEWLPRIFNCNILGTYAQTELGHGTYIQRLETTATYDPKTKEFTLNSPTLTSYKWWPGNLGHTVDHAIVMAQLYSQGKCHGIQPFIVQLRDSETHKPLPGIDIGDIGNKVGFQTVNNGFLGFKNVKVPYKNMLMKNSKLLEDGTFIKPKNAKLNYGTMVIIRVHMIIDAACRIAKATTIALRYSLVRRQSPINPNEIEPKIIEHITQQNKIFPGIAKAVVFKCMADYLTKLHLSITQEGNTGNLARMPELHALSCCLKAVCTNEDAKTVEVCRLSCGGHGFLRSAGLDDVYRNSTAAQTYEGENTVMLLQAARFLIKSFNEARNGGSLTEGVKYLFDFIGRNGKREIFDNSINGILRAIQAAAAGRTYIAWKHIEDDKRHNSIEVATNLAGVHLTKAAELHGYVCLLQVGIEEIEKIIRNVSPALGLVFKNILELFAVDLILNKIGDVIQHVDISNEDIEKLEKQMETLFKFFRTSAIGVVDGFDFSDPIIDSTLGSYDGNVYENLINAARKSPLNQEDVNRTFHLYIKPFMKSNL</sequence>
<dbReference type="SUPFAM" id="SSF56645">
    <property type="entry name" value="Acyl-CoA dehydrogenase NM domain-like"/>
    <property type="match status" value="1"/>
</dbReference>
<dbReference type="PANTHER" id="PTHR10909:SF250">
    <property type="entry name" value="PEROXISOMAL ACYL-COENZYME A OXIDASE 1"/>
    <property type="match status" value="1"/>
</dbReference>
<dbReference type="Pfam" id="PF22924">
    <property type="entry name" value="ACOX_C_alpha1"/>
    <property type="match status" value="1"/>
</dbReference>
<evidence type="ECO:0000256" key="13">
    <source>
        <dbReference type="PIRSR" id="PIRSR000168-2"/>
    </source>
</evidence>
<name>A0A9N9RN37_9DIPT</name>
<keyword evidence="8" id="KW-0560">Oxidoreductase</keyword>
<dbReference type="GO" id="GO:0003997">
    <property type="term" value="F:acyl-CoA oxidase activity"/>
    <property type="evidence" value="ECO:0007669"/>
    <property type="project" value="InterPro"/>
</dbReference>
<comment type="cofactor">
    <cofactor evidence="1">
        <name>FAD</name>
        <dbReference type="ChEBI" id="CHEBI:57692"/>
    </cofactor>
</comment>
<evidence type="ECO:0000256" key="1">
    <source>
        <dbReference type="ARBA" id="ARBA00001974"/>
    </source>
</evidence>
<reference evidence="17" key="1">
    <citation type="submission" date="2022-01" db="EMBL/GenBank/DDBJ databases">
        <authorList>
            <person name="King R."/>
        </authorList>
    </citation>
    <scope>NUCLEOTIDE SEQUENCE</scope>
</reference>
<dbReference type="Gene3D" id="2.40.110.10">
    <property type="entry name" value="Butyryl-CoA Dehydrogenase, subunit A, domain 2"/>
    <property type="match status" value="1"/>
</dbReference>
<dbReference type="InterPro" id="IPR029320">
    <property type="entry name" value="Acyl-CoA_ox_N"/>
</dbReference>
<keyword evidence="18" id="KW-1185">Reference proteome</keyword>
<dbReference type="FunFam" id="2.40.110.10:FF:000003">
    <property type="entry name" value="Acyl-coenzyme A oxidase"/>
    <property type="match status" value="1"/>
</dbReference>
<evidence type="ECO:0000256" key="3">
    <source>
        <dbReference type="ARBA" id="ARBA00004846"/>
    </source>
</evidence>
<dbReference type="GO" id="GO:0055088">
    <property type="term" value="P:lipid homeostasis"/>
    <property type="evidence" value="ECO:0007669"/>
    <property type="project" value="TreeGrafter"/>
</dbReference>
<keyword evidence="7" id="KW-0276">Fatty acid metabolism</keyword>
<dbReference type="InterPro" id="IPR009100">
    <property type="entry name" value="AcylCoA_DH/oxidase_NM_dom_sf"/>
</dbReference>
<keyword evidence="5 11" id="KW-0285">Flavoprotein</keyword>
<evidence type="ECO:0000256" key="9">
    <source>
        <dbReference type="ARBA" id="ARBA00023098"/>
    </source>
</evidence>
<dbReference type="GO" id="GO:0033540">
    <property type="term" value="P:fatty acid beta-oxidation using acyl-CoA oxidase"/>
    <property type="evidence" value="ECO:0007669"/>
    <property type="project" value="TreeGrafter"/>
</dbReference>
<dbReference type="GO" id="GO:0071949">
    <property type="term" value="F:FAD binding"/>
    <property type="evidence" value="ECO:0007669"/>
    <property type="project" value="InterPro"/>
</dbReference>
<dbReference type="InterPro" id="IPR002655">
    <property type="entry name" value="Acyl-CoA_oxidase_C"/>
</dbReference>
<evidence type="ECO:0000256" key="8">
    <source>
        <dbReference type="ARBA" id="ARBA00023002"/>
    </source>
</evidence>
<dbReference type="AlphaFoldDB" id="A0A9N9RN37"/>
<accession>A0A9N9RN37</accession>
<evidence type="ECO:0000259" key="16">
    <source>
        <dbReference type="Pfam" id="PF22924"/>
    </source>
</evidence>
<evidence type="ECO:0000313" key="17">
    <source>
        <dbReference type="EMBL" id="CAG9799335.1"/>
    </source>
</evidence>
<feature type="active site" description="Proton acceptor" evidence="12">
    <location>
        <position position="438"/>
    </location>
</feature>
<dbReference type="InterPro" id="IPR036250">
    <property type="entry name" value="AcylCo_DH-like_C"/>
</dbReference>
<evidence type="ECO:0000256" key="2">
    <source>
        <dbReference type="ARBA" id="ARBA00004275"/>
    </source>
</evidence>
<dbReference type="GO" id="GO:0005504">
    <property type="term" value="F:fatty acid binding"/>
    <property type="evidence" value="ECO:0007669"/>
    <property type="project" value="TreeGrafter"/>
</dbReference>
<evidence type="ECO:0000256" key="5">
    <source>
        <dbReference type="ARBA" id="ARBA00022630"/>
    </source>
</evidence>
<dbReference type="PANTHER" id="PTHR10909">
    <property type="entry name" value="ELECTRON TRANSPORT OXIDOREDUCTASE"/>
    <property type="match status" value="1"/>
</dbReference>
<feature type="binding site" evidence="13">
    <location>
        <position position="156"/>
    </location>
    <ligand>
        <name>FAD</name>
        <dbReference type="ChEBI" id="CHEBI:57692"/>
    </ligand>
</feature>
<comment type="similarity">
    <text evidence="4 11">Belongs to the acyl-CoA oxidase family.</text>
</comment>
<dbReference type="SUPFAM" id="SSF47203">
    <property type="entry name" value="Acyl-CoA dehydrogenase C-terminal domain-like"/>
    <property type="match status" value="2"/>
</dbReference>
<evidence type="ECO:0000259" key="15">
    <source>
        <dbReference type="Pfam" id="PF14749"/>
    </source>
</evidence>
<comment type="subcellular location">
    <subcellularLocation>
        <location evidence="2">Peroxisome</location>
    </subcellularLocation>
</comment>
<evidence type="ECO:0000313" key="18">
    <source>
        <dbReference type="Proteomes" id="UP001153620"/>
    </source>
</evidence>
<keyword evidence="6 11" id="KW-0274">FAD</keyword>
<comment type="pathway">
    <text evidence="3">Lipid metabolism; peroxisomal fatty acid beta-oxidation.</text>
</comment>
<dbReference type="FunFam" id="1.20.140.10:FF:000005">
    <property type="entry name" value="Acyl-coenzyme A oxidase"/>
    <property type="match status" value="1"/>
</dbReference>
<organism evidence="17 18">
    <name type="scientific">Chironomus riparius</name>
    <dbReference type="NCBI Taxonomy" id="315576"/>
    <lineage>
        <taxon>Eukaryota</taxon>
        <taxon>Metazoa</taxon>
        <taxon>Ecdysozoa</taxon>
        <taxon>Arthropoda</taxon>
        <taxon>Hexapoda</taxon>
        <taxon>Insecta</taxon>
        <taxon>Pterygota</taxon>
        <taxon>Neoptera</taxon>
        <taxon>Endopterygota</taxon>
        <taxon>Diptera</taxon>
        <taxon>Nematocera</taxon>
        <taxon>Chironomoidea</taxon>
        <taxon>Chironomidae</taxon>
        <taxon>Chironominae</taxon>
        <taxon>Chironomus</taxon>
    </lineage>
</organism>
<keyword evidence="10" id="KW-0576">Peroxisome</keyword>
<feature type="domain" description="Acyl-CoA oxidase C-alpha1" evidence="16">
    <location>
        <begin position="292"/>
        <end position="453"/>
    </location>
</feature>
<dbReference type="Pfam" id="PF01756">
    <property type="entry name" value="ACOX"/>
    <property type="match status" value="1"/>
</dbReference>
<dbReference type="PIRSF" id="PIRSF000168">
    <property type="entry name" value="Acyl-CoA_oxidase"/>
    <property type="match status" value="1"/>
</dbReference>
<evidence type="ECO:0000256" key="11">
    <source>
        <dbReference type="PIRNR" id="PIRNR000168"/>
    </source>
</evidence>
<dbReference type="Proteomes" id="UP001153620">
    <property type="component" value="Chromosome 1"/>
</dbReference>
<dbReference type="Gene3D" id="1.20.140.10">
    <property type="entry name" value="Butyryl-CoA Dehydrogenase, subunit A, domain 3"/>
    <property type="match status" value="2"/>
</dbReference>
<dbReference type="InterPro" id="IPR055060">
    <property type="entry name" value="ACOX_C_alpha1"/>
</dbReference>
<feature type="domain" description="Acyl-coenzyme A oxidase N-terminal" evidence="15">
    <location>
        <begin position="22"/>
        <end position="149"/>
    </location>
</feature>
<keyword evidence="9" id="KW-0443">Lipid metabolism</keyword>
<dbReference type="Gene3D" id="1.10.540.10">
    <property type="entry name" value="Acyl-CoA dehydrogenase/oxidase, N-terminal domain"/>
    <property type="match status" value="1"/>
</dbReference>
<gene>
    <name evidence="17" type="ORF">CHIRRI_LOCUS2304</name>
</gene>
<feature type="binding site" evidence="13">
    <location>
        <position position="195"/>
    </location>
    <ligand>
        <name>FAD</name>
        <dbReference type="ChEBI" id="CHEBI:57692"/>
    </ligand>
</feature>